<organism evidence="6 7">
    <name type="scientific">Nocardia bovistercoris</name>
    <dbReference type="NCBI Taxonomy" id="2785916"/>
    <lineage>
        <taxon>Bacteria</taxon>
        <taxon>Bacillati</taxon>
        <taxon>Actinomycetota</taxon>
        <taxon>Actinomycetes</taxon>
        <taxon>Mycobacteriales</taxon>
        <taxon>Nocardiaceae</taxon>
        <taxon>Nocardia</taxon>
    </lineage>
</organism>
<keyword evidence="2 4" id="KW-0067">ATP-binding</keyword>
<proteinExistence type="inferred from homology"/>
<evidence type="ECO:0000256" key="4">
    <source>
        <dbReference type="RuleBase" id="RU003322"/>
    </source>
</evidence>
<accession>A0A931N3I9</accession>
<feature type="compositionally biased region" description="Low complexity" evidence="5">
    <location>
        <begin position="524"/>
        <end position="537"/>
    </location>
</feature>
<evidence type="ECO:0000256" key="1">
    <source>
        <dbReference type="ARBA" id="ARBA00022741"/>
    </source>
</evidence>
<dbReference type="GO" id="GO:0140662">
    <property type="term" value="F:ATP-dependent protein folding chaperone"/>
    <property type="evidence" value="ECO:0007669"/>
    <property type="project" value="InterPro"/>
</dbReference>
<comment type="similarity">
    <text evidence="4">Belongs to the heat shock protein 70 family.</text>
</comment>
<dbReference type="GO" id="GO:0005524">
    <property type="term" value="F:ATP binding"/>
    <property type="evidence" value="ECO:0007669"/>
    <property type="project" value="UniProtKB-KW"/>
</dbReference>
<comment type="caution">
    <text evidence="6">The sequence shown here is derived from an EMBL/GenBank/DDBJ whole genome shotgun (WGS) entry which is preliminary data.</text>
</comment>
<dbReference type="EMBL" id="JADMLG010000004">
    <property type="protein sequence ID" value="MBH0777216.1"/>
    <property type="molecule type" value="Genomic_DNA"/>
</dbReference>
<dbReference type="PANTHER" id="PTHR19375">
    <property type="entry name" value="HEAT SHOCK PROTEIN 70KDA"/>
    <property type="match status" value="1"/>
</dbReference>
<dbReference type="AlphaFoldDB" id="A0A931N3I9"/>
<feature type="compositionally biased region" description="Polar residues" evidence="5">
    <location>
        <begin position="458"/>
        <end position="469"/>
    </location>
</feature>
<reference evidence="6" key="1">
    <citation type="submission" date="2020-11" db="EMBL/GenBank/DDBJ databases">
        <title>Nocardia NEAU-351.nov., a novel actinomycete isolated from the cow dung.</title>
        <authorList>
            <person name="Zhang X."/>
        </authorList>
    </citation>
    <scope>NUCLEOTIDE SEQUENCE</scope>
    <source>
        <strain evidence="6">NEAU-351</strain>
    </source>
</reference>
<feature type="compositionally biased region" description="Gly residues" evidence="5">
    <location>
        <begin position="589"/>
        <end position="608"/>
    </location>
</feature>
<dbReference type="SUPFAM" id="SSF53067">
    <property type="entry name" value="Actin-like ATPase domain"/>
    <property type="match status" value="2"/>
</dbReference>
<feature type="compositionally biased region" description="Low complexity" evidence="5">
    <location>
        <begin position="579"/>
        <end position="588"/>
    </location>
</feature>
<feature type="compositionally biased region" description="Gly residues" evidence="5">
    <location>
        <begin position="498"/>
        <end position="523"/>
    </location>
</feature>
<evidence type="ECO:0000313" key="7">
    <source>
        <dbReference type="Proteomes" id="UP000655751"/>
    </source>
</evidence>
<evidence type="ECO:0000313" key="6">
    <source>
        <dbReference type="EMBL" id="MBH0777216.1"/>
    </source>
</evidence>
<keyword evidence="3" id="KW-0143">Chaperone</keyword>
<feature type="compositionally biased region" description="Gly residues" evidence="5">
    <location>
        <begin position="538"/>
        <end position="578"/>
    </location>
</feature>
<evidence type="ECO:0000256" key="2">
    <source>
        <dbReference type="ARBA" id="ARBA00022840"/>
    </source>
</evidence>
<dbReference type="InterPro" id="IPR043129">
    <property type="entry name" value="ATPase_NBD"/>
</dbReference>
<evidence type="ECO:0000256" key="3">
    <source>
        <dbReference type="ARBA" id="ARBA00023186"/>
    </source>
</evidence>
<sequence>MNSVSAAIHDRRLRPAVRTRRTVLTYDGEYDADRRFDMAGTEFADLSRDPAPVEIGGRVWSPANLVAAVARGLRDAAGPAEGAVVTYPAVYSDKQVALLRQALDLSGAREILLAPEPVAAAEWLEFEQGPLDTGFVLVYDLGGNSLDVTVVRVGPDWTDHPIVGKPMRAHEYGGRPLGAIIARHARSFAPDGMASALPARDIRDLRVAHIRRSFGLVRSCVRASGRGFADIDRVLVVGGAARPVEVAETLTELGRPVVMSADPGQCSAAGAAHFAARIFAPAETEGRAPRTAVFSSAAVASALAMSAVTVFGGSMEQGVSPFLEFLPGGDVLADNTLYDPSGDSTLDRLVRQGIPLPRTPRSLGGLDQLVASAKPLVPMGPSIEESRGGHRPDPRTLVRHGMLYANPATFVNPLPFHLPKQQPPEEESGHTNSGKPISEHESKVPEVSLPASRDKESGGQSAAHSSEGSAGQADSVDSAPGGEGSGGASNKGSASSSGTGGGGTGGGDDSGGGHGGESGGPGAADGNHAGGTDTDGTGTSGGAPSGGTGAAGGSTPGRSGDGTGGGPTSGASGGGAAPGGAPNQSATGGPSGRGGGAPGAGATPGGASGNSVKPGGAPGGKPSGGLGGGAGGGGKIGGGSPGGGMGAGGMGGARGK</sequence>
<keyword evidence="1 4" id="KW-0547">Nucleotide-binding</keyword>
<feature type="compositionally biased region" description="Gly residues" evidence="5">
    <location>
        <begin position="616"/>
        <end position="656"/>
    </location>
</feature>
<evidence type="ECO:0000256" key="5">
    <source>
        <dbReference type="SAM" id="MobiDB-lite"/>
    </source>
</evidence>
<protein>
    <submittedName>
        <fullName evidence="6">Hsp70 family protein</fullName>
    </submittedName>
</protein>
<feature type="region of interest" description="Disordered" evidence="5">
    <location>
        <begin position="413"/>
        <end position="656"/>
    </location>
</feature>
<dbReference type="InterPro" id="IPR013126">
    <property type="entry name" value="Hsp_70_fam"/>
</dbReference>
<dbReference type="Proteomes" id="UP000655751">
    <property type="component" value="Unassembled WGS sequence"/>
</dbReference>
<gene>
    <name evidence="6" type="ORF">IT779_13085</name>
</gene>
<dbReference type="Gene3D" id="3.30.420.40">
    <property type="match status" value="3"/>
</dbReference>
<name>A0A931N3I9_9NOCA</name>
<dbReference type="Pfam" id="PF00012">
    <property type="entry name" value="HSP70"/>
    <property type="match status" value="1"/>
</dbReference>
<keyword evidence="7" id="KW-1185">Reference proteome</keyword>
<dbReference type="RefSeq" id="WP_196149524.1">
    <property type="nucleotide sequence ID" value="NZ_JADMLG010000004.1"/>
</dbReference>